<keyword evidence="2" id="KW-1185">Reference proteome</keyword>
<evidence type="ECO:0000313" key="1">
    <source>
        <dbReference type="EMBL" id="PHJ38438.1"/>
    </source>
</evidence>
<dbReference type="EMBL" id="AWQQ01000049">
    <property type="protein sequence ID" value="PHJ38438.1"/>
    <property type="molecule type" value="Genomic_DNA"/>
</dbReference>
<accession>A0A2C6ME79</accession>
<reference evidence="1 2" key="1">
    <citation type="submission" date="2013-09" db="EMBL/GenBank/DDBJ databases">
        <title>Biodegradation of hydrocarbons in the deep terrestrial subsurface : characterization of a microbial consortium composed of two Desulfotomaculum species originating from a deep geological formation.</title>
        <authorList>
            <person name="Aullo T."/>
            <person name="Berlendis S."/>
            <person name="Lascourreges J.-F."/>
            <person name="Dessort D."/>
            <person name="Saint-Laurent S."/>
            <person name="Schraauwers B."/>
            <person name="Mas J."/>
            <person name="Magot M."/>
            <person name="Ranchou-Peyruse A."/>
        </authorList>
    </citation>
    <scope>NUCLEOTIDE SEQUENCE [LARGE SCALE GENOMIC DNA]</scope>
    <source>
        <strain evidence="1 2">Bs107</strain>
    </source>
</reference>
<gene>
    <name evidence="1" type="ORF">P378_09625</name>
</gene>
<dbReference type="OrthoDB" id="1809724at2"/>
<proteinExistence type="predicted"/>
<dbReference type="RefSeq" id="WP_099082957.1">
    <property type="nucleotide sequence ID" value="NZ_AWQQ01000049.1"/>
</dbReference>
<organism evidence="1 2">
    <name type="scientific">Desulforamulus profundi</name>
    <dbReference type="NCBI Taxonomy" id="1383067"/>
    <lineage>
        <taxon>Bacteria</taxon>
        <taxon>Bacillati</taxon>
        <taxon>Bacillota</taxon>
        <taxon>Clostridia</taxon>
        <taxon>Eubacteriales</taxon>
        <taxon>Peptococcaceae</taxon>
        <taxon>Desulforamulus</taxon>
    </lineage>
</organism>
<dbReference type="Proteomes" id="UP000222564">
    <property type="component" value="Unassembled WGS sequence"/>
</dbReference>
<sequence length="98" mass="11549">MSDERTTRGLSNKEKQLVLFIREFGWGDMKIRVENGEPVLIYEAVKTIRLDDKPLNLKNTRQRNDGDATIKKHNNYNLISFNQLTIKHFFVTFHSIIK</sequence>
<name>A0A2C6ME79_9FIRM</name>
<dbReference type="AlphaFoldDB" id="A0A2C6ME79"/>
<evidence type="ECO:0008006" key="3">
    <source>
        <dbReference type="Google" id="ProtNLM"/>
    </source>
</evidence>
<comment type="caution">
    <text evidence="1">The sequence shown here is derived from an EMBL/GenBank/DDBJ whole genome shotgun (WGS) entry which is preliminary data.</text>
</comment>
<protein>
    <recommendedName>
        <fullName evidence="3">DUF2292 domain-containing protein</fullName>
    </recommendedName>
</protein>
<evidence type="ECO:0000313" key="2">
    <source>
        <dbReference type="Proteomes" id="UP000222564"/>
    </source>
</evidence>